<evidence type="ECO:0000256" key="1">
    <source>
        <dbReference type="ARBA" id="ARBA00004141"/>
    </source>
</evidence>
<dbReference type="EMBL" id="CR936257">
    <property type="protein sequence ID" value="CAI48765.1"/>
    <property type="molecule type" value="Genomic_DNA"/>
</dbReference>
<comment type="subunit">
    <text evidence="5">Forms a complex with TatA.</text>
</comment>
<dbReference type="InterPro" id="IPR002033">
    <property type="entry name" value="TatC"/>
</dbReference>
<dbReference type="KEGG" id="nph:NP_1348A"/>
<feature type="transmembrane region" description="Helical" evidence="5">
    <location>
        <begin position="212"/>
        <end position="227"/>
    </location>
</feature>
<dbReference type="Proteomes" id="UP000002698">
    <property type="component" value="Chromosome"/>
</dbReference>
<keyword evidence="4 5" id="KW-0472">Membrane</keyword>
<comment type="subcellular location">
    <subcellularLocation>
        <location evidence="5">Cell membrane</location>
        <topology evidence="5">Multi-pass membrane protein</topology>
    </subcellularLocation>
    <subcellularLocation>
        <location evidence="1">Membrane</location>
        <topology evidence="1">Multi-pass membrane protein</topology>
    </subcellularLocation>
</comment>
<dbReference type="GO" id="GO:0033281">
    <property type="term" value="C:TAT protein transport complex"/>
    <property type="evidence" value="ECO:0007669"/>
    <property type="project" value="UniProtKB-UniRule"/>
</dbReference>
<feature type="region of interest" description="Disordered" evidence="6">
    <location>
        <begin position="1"/>
        <end position="24"/>
    </location>
</feature>
<sequence length="257" mass="28376">MVETADGSYDADEGVVGDGPESDEEMPLADHIEEMVYRLGVVLVAVAVVAGVVFPFAAYIIDFLWYSVLPGGDIARPRVYHPLGLILARLKVATLAGFVIGLPVFVYQTYLFMRPGLYPQERRYYLASVPASLVLGIFGVLFAYFLILPAIFTYFLTYSQDAAVIAFGLTETFDLIVLMMGLFAAVFQIPLFVMLAIMMGLTTRAWLAEKRLYFWGGFLGVAFLFSPDPTGMAPFLVALTMIGLFEATLLVLKWVGR</sequence>
<proteinExistence type="inferred from homology"/>
<dbReference type="STRING" id="348780.NP_1348A"/>
<feature type="transmembrane region" description="Helical" evidence="5">
    <location>
        <begin position="124"/>
        <end position="155"/>
    </location>
</feature>
<evidence type="ECO:0000313" key="7">
    <source>
        <dbReference type="EMBL" id="CAI48765.1"/>
    </source>
</evidence>
<evidence type="ECO:0000256" key="2">
    <source>
        <dbReference type="ARBA" id="ARBA00022692"/>
    </source>
</evidence>
<evidence type="ECO:0000256" key="3">
    <source>
        <dbReference type="ARBA" id="ARBA00022989"/>
    </source>
</evidence>
<protein>
    <recommendedName>
        <fullName evidence="5">Sec-independent protein translocase protein TatC</fullName>
    </recommendedName>
</protein>
<dbReference type="Pfam" id="PF00902">
    <property type="entry name" value="TatC"/>
    <property type="match status" value="1"/>
</dbReference>
<keyword evidence="5" id="KW-0811">Translocation</keyword>
<dbReference type="GO" id="GO:0043953">
    <property type="term" value="P:protein transport by the Tat complex"/>
    <property type="evidence" value="ECO:0007669"/>
    <property type="project" value="UniProtKB-UniRule"/>
</dbReference>
<dbReference type="OrthoDB" id="198870at2157"/>
<dbReference type="AlphaFoldDB" id="A0A1U7EUV9"/>
<comment type="function">
    <text evidence="5">Part of the twin-arginine translocation (Tat) system that transports large folded proteins containing a characteristic twin-arginine motif in their signal peptide across membranes.</text>
</comment>
<comment type="similarity">
    <text evidence="5">Belongs to the TatC family.</text>
</comment>
<keyword evidence="5" id="KW-0653">Protein transport</keyword>
<dbReference type="GO" id="GO:0065002">
    <property type="term" value="P:intracellular protein transmembrane transport"/>
    <property type="evidence" value="ECO:0007669"/>
    <property type="project" value="TreeGrafter"/>
</dbReference>
<reference evidence="7 8" key="1">
    <citation type="journal article" date="2005" name="Genome Res.">
        <title>Living with two extremes: conclusions from the genome sequence of Natronomonas pharaonis.</title>
        <authorList>
            <person name="Falb M."/>
            <person name="Pfeiffer F."/>
            <person name="Palm P."/>
            <person name="Rodewald K."/>
            <person name="Hickmann V."/>
            <person name="Tittor J."/>
            <person name="Oesterhelt D."/>
        </authorList>
    </citation>
    <scope>NUCLEOTIDE SEQUENCE [LARGE SCALE GENOMIC DNA]</scope>
    <source>
        <strain evidence="8">ATCC 35678 / DSM 2160 / CIP 103997 / JCM 8858 / NBRC 14720 / NCIMB 2260 / Gabara</strain>
    </source>
</reference>
<dbReference type="GO" id="GO:0009977">
    <property type="term" value="F:proton motive force dependent protein transmembrane transporter activity"/>
    <property type="evidence" value="ECO:0007669"/>
    <property type="project" value="TreeGrafter"/>
</dbReference>
<evidence type="ECO:0000256" key="5">
    <source>
        <dbReference type="HAMAP-Rule" id="MF_00902"/>
    </source>
</evidence>
<keyword evidence="5" id="KW-1003">Cell membrane</keyword>
<feature type="transmembrane region" description="Helical" evidence="5">
    <location>
        <begin position="36"/>
        <end position="61"/>
    </location>
</feature>
<accession>A0A1U7EUV9</accession>
<dbReference type="EnsemblBacteria" id="CAI48765">
    <property type="protein sequence ID" value="CAI48765"/>
    <property type="gene ID" value="NP_1348A"/>
</dbReference>
<evidence type="ECO:0000256" key="6">
    <source>
        <dbReference type="SAM" id="MobiDB-lite"/>
    </source>
</evidence>
<feature type="compositionally biased region" description="Acidic residues" evidence="6">
    <location>
        <begin position="9"/>
        <end position="24"/>
    </location>
</feature>
<name>A0A1U7EUV9_NATPD</name>
<dbReference type="PRINTS" id="PR01840">
    <property type="entry name" value="TATCFAMILY"/>
</dbReference>
<organism evidence="7 8">
    <name type="scientific">Natronomonas pharaonis (strain ATCC 35678 / DSM 2160 / CIP 103997 / JCM 8858 / NBRC 14720 / NCIMB 2260 / Gabara)</name>
    <name type="common">Halobacterium pharaonis</name>
    <dbReference type="NCBI Taxonomy" id="348780"/>
    <lineage>
        <taxon>Archaea</taxon>
        <taxon>Methanobacteriati</taxon>
        <taxon>Methanobacteriota</taxon>
        <taxon>Stenosarchaea group</taxon>
        <taxon>Halobacteria</taxon>
        <taxon>Halobacteriales</taxon>
        <taxon>Natronomonadaceae</taxon>
        <taxon>Natronomonas</taxon>
    </lineage>
</organism>
<evidence type="ECO:0000256" key="4">
    <source>
        <dbReference type="ARBA" id="ARBA00023136"/>
    </source>
</evidence>
<dbReference type="PANTHER" id="PTHR30371:SF0">
    <property type="entry name" value="SEC-INDEPENDENT PROTEIN TRANSLOCASE PROTEIN TATC, CHLOROPLASTIC-RELATED"/>
    <property type="match status" value="1"/>
</dbReference>
<keyword evidence="8" id="KW-1185">Reference proteome</keyword>
<keyword evidence="2 5" id="KW-0812">Transmembrane</keyword>
<feature type="transmembrane region" description="Helical" evidence="5">
    <location>
        <begin position="175"/>
        <end position="200"/>
    </location>
</feature>
<dbReference type="HOGENOM" id="CLU_031942_8_1_2"/>
<keyword evidence="3 5" id="KW-1133">Transmembrane helix</keyword>
<feature type="transmembrane region" description="Helical" evidence="5">
    <location>
        <begin position="233"/>
        <end position="252"/>
    </location>
</feature>
<feature type="transmembrane region" description="Helical" evidence="5">
    <location>
        <begin position="92"/>
        <end position="112"/>
    </location>
</feature>
<keyword evidence="5" id="KW-0813">Transport</keyword>
<gene>
    <name evidence="7" type="primary">tatC1</name>
    <name evidence="5" type="synonym">tatC</name>
    <name evidence="7" type="ordered locus">NP_1348A</name>
</gene>
<dbReference type="GeneID" id="3703227"/>
<dbReference type="eggNOG" id="arCOG01919">
    <property type="taxonomic scope" value="Archaea"/>
</dbReference>
<dbReference type="HAMAP" id="MF_00902">
    <property type="entry name" value="TatC"/>
    <property type="match status" value="1"/>
</dbReference>
<evidence type="ECO:0000313" key="8">
    <source>
        <dbReference type="Proteomes" id="UP000002698"/>
    </source>
</evidence>
<dbReference type="PANTHER" id="PTHR30371">
    <property type="entry name" value="SEC-INDEPENDENT PROTEIN TRANSLOCASE PROTEIN TATC"/>
    <property type="match status" value="1"/>
</dbReference>
<dbReference type="RefSeq" id="WP_011322400.1">
    <property type="nucleotide sequence ID" value="NC_007426.1"/>
</dbReference>